<feature type="transmembrane region" description="Helical" evidence="1">
    <location>
        <begin position="36"/>
        <end position="55"/>
    </location>
</feature>
<keyword evidence="1" id="KW-0812">Transmembrane</keyword>
<sequence length="217" mass="21619">MSNGIDAITLAWAIAVLLLVLSLWPPGGASERLSRHAATAAILLLMAAAFGAMDVINMPEIMGALIIGAAVGLLLARKWPGTHMIMLMAALAGLSGTAAICAAAAAWINPYAFGLIDEGANRISSRDMLTLGLTLLTGGSACALASTVAIRRSMAGAASLALTIAMAGWSAAALAFLLQNVAMIVAGGLAGAAGTGVALRICGGARGKGLADGERRP</sequence>
<evidence type="ECO:0000313" key="2">
    <source>
        <dbReference type="EMBL" id="MFC4596595.1"/>
    </source>
</evidence>
<evidence type="ECO:0000313" key="3">
    <source>
        <dbReference type="Proteomes" id="UP001595957"/>
    </source>
</evidence>
<feature type="transmembrane region" description="Helical" evidence="1">
    <location>
        <begin position="6"/>
        <end position="24"/>
    </location>
</feature>
<comment type="caution">
    <text evidence="2">The sequence shown here is derived from an EMBL/GenBank/DDBJ whole genome shotgun (WGS) entry which is preliminary data.</text>
</comment>
<evidence type="ECO:0008006" key="4">
    <source>
        <dbReference type="Google" id="ProtNLM"/>
    </source>
</evidence>
<protein>
    <recommendedName>
        <fullName evidence="4">NAD(P)(+) transhydrogenase (Re/Si-specific) subunit beta</fullName>
    </recommendedName>
</protein>
<keyword evidence="1" id="KW-1133">Transmembrane helix</keyword>
<feature type="transmembrane region" description="Helical" evidence="1">
    <location>
        <begin position="128"/>
        <end position="150"/>
    </location>
</feature>
<feature type="transmembrane region" description="Helical" evidence="1">
    <location>
        <begin position="157"/>
        <end position="178"/>
    </location>
</feature>
<evidence type="ECO:0000256" key="1">
    <source>
        <dbReference type="SAM" id="Phobius"/>
    </source>
</evidence>
<reference evidence="3" key="1">
    <citation type="journal article" date="2019" name="Int. J. Syst. Evol. Microbiol.">
        <title>The Global Catalogue of Microorganisms (GCM) 10K type strain sequencing project: providing services to taxonomists for standard genome sequencing and annotation.</title>
        <authorList>
            <consortium name="The Broad Institute Genomics Platform"/>
            <consortium name="The Broad Institute Genome Sequencing Center for Infectious Disease"/>
            <person name="Wu L."/>
            <person name="Ma J."/>
        </authorList>
    </citation>
    <scope>NUCLEOTIDE SEQUENCE [LARGE SCALE GENOMIC DNA]</scope>
    <source>
        <strain evidence="3">NBRC 103632</strain>
    </source>
</reference>
<gene>
    <name evidence="2" type="ORF">ACFO3E_20805</name>
</gene>
<keyword evidence="1" id="KW-0472">Membrane</keyword>
<feature type="transmembrane region" description="Helical" evidence="1">
    <location>
        <begin position="61"/>
        <end position="77"/>
    </location>
</feature>
<accession>A0ABV9F3T1</accession>
<organism evidence="2 3">
    <name type="scientific">Sphingobium tyrosinilyticum</name>
    <dbReference type="NCBI Taxonomy" id="2715436"/>
    <lineage>
        <taxon>Bacteria</taxon>
        <taxon>Pseudomonadati</taxon>
        <taxon>Pseudomonadota</taxon>
        <taxon>Alphaproteobacteria</taxon>
        <taxon>Sphingomonadales</taxon>
        <taxon>Sphingomonadaceae</taxon>
        <taxon>Sphingobium</taxon>
    </lineage>
</organism>
<dbReference type="EMBL" id="JBHSFZ010000064">
    <property type="protein sequence ID" value="MFC4596595.1"/>
    <property type="molecule type" value="Genomic_DNA"/>
</dbReference>
<dbReference type="Proteomes" id="UP001595957">
    <property type="component" value="Unassembled WGS sequence"/>
</dbReference>
<proteinExistence type="predicted"/>
<keyword evidence="3" id="KW-1185">Reference proteome</keyword>
<feature type="transmembrane region" description="Helical" evidence="1">
    <location>
        <begin position="84"/>
        <end position="108"/>
    </location>
</feature>
<dbReference type="RefSeq" id="WP_066527265.1">
    <property type="nucleotide sequence ID" value="NZ_JBHSFZ010000064.1"/>
</dbReference>
<name>A0ABV9F3T1_9SPHN</name>
<feature type="transmembrane region" description="Helical" evidence="1">
    <location>
        <begin position="184"/>
        <end position="202"/>
    </location>
</feature>